<accession>A0A9J5WMB7</accession>
<proteinExistence type="predicted"/>
<dbReference type="EMBL" id="JACXVP010000011">
    <property type="protein sequence ID" value="KAG5576509.1"/>
    <property type="molecule type" value="Genomic_DNA"/>
</dbReference>
<protein>
    <submittedName>
        <fullName evidence="2">Uncharacterized protein</fullName>
    </submittedName>
</protein>
<feature type="region of interest" description="Disordered" evidence="1">
    <location>
        <begin position="72"/>
        <end position="101"/>
    </location>
</feature>
<dbReference type="AlphaFoldDB" id="A0A9J5WMB7"/>
<reference evidence="2 3" key="1">
    <citation type="submission" date="2020-09" db="EMBL/GenBank/DDBJ databases">
        <title>De no assembly of potato wild relative species, Solanum commersonii.</title>
        <authorList>
            <person name="Cho K."/>
        </authorList>
    </citation>
    <scope>NUCLEOTIDE SEQUENCE [LARGE SCALE GENOMIC DNA]</scope>
    <source>
        <strain evidence="2">LZ3.2</strain>
        <tissue evidence="2">Leaf</tissue>
    </source>
</reference>
<dbReference type="Proteomes" id="UP000824120">
    <property type="component" value="Chromosome 11"/>
</dbReference>
<comment type="caution">
    <text evidence="2">The sequence shown here is derived from an EMBL/GenBank/DDBJ whole genome shotgun (WGS) entry which is preliminary data.</text>
</comment>
<name>A0A9J5WMB7_SOLCO</name>
<keyword evidence="3" id="KW-1185">Reference proteome</keyword>
<evidence type="ECO:0000256" key="1">
    <source>
        <dbReference type="SAM" id="MobiDB-lite"/>
    </source>
</evidence>
<evidence type="ECO:0000313" key="2">
    <source>
        <dbReference type="EMBL" id="KAG5576509.1"/>
    </source>
</evidence>
<organism evidence="2 3">
    <name type="scientific">Solanum commersonii</name>
    <name type="common">Commerson's wild potato</name>
    <name type="synonym">Commerson's nightshade</name>
    <dbReference type="NCBI Taxonomy" id="4109"/>
    <lineage>
        <taxon>Eukaryota</taxon>
        <taxon>Viridiplantae</taxon>
        <taxon>Streptophyta</taxon>
        <taxon>Embryophyta</taxon>
        <taxon>Tracheophyta</taxon>
        <taxon>Spermatophyta</taxon>
        <taxon>Magnoliopsida</taxon>
        <taxon>eudicotyledons</taxon>
        <taxon>Gunneridae</taxon>
        <taxon>Pentapetalae</taxon>
        <taxon>asterids</taxon>
        <taxon>lamiids</taxon>
        <taxon>Solanales</taxon>
        <taxon>Solanaceae</taxon>
        <taxon>Solanoideae</taxon>
        <taxon>Solaneae</taxon>
        <taxon>Solanum</taxon>
    </lineage>
</organism>
<feature type="compositionally biased region" description="Basic residues" evidence="1">
    <location>
        <begin position="76"/>
        <end position="93"/>
    </location>
</feature>
<sequence length="212" mass="24249">MYIQIENTIQPPLWNPNYDRSEQTNNDEPELQALKGAQVGWLPDKVGWIRFLKIMDILKSVKPVPRASVSRYSQLAHRRRRRRRRSSALRRPPHVASPSRRSSAALPFCNLKGLAFCLGRGKGSGLKETLHLLNWNNSYPYLSLYSEKSLLELFPDVVGNGEKWPYGMTSVRTRRHSNKHSLELHSLSQARGSIGGRLMGRDKGGIYIREET</sequence>
<gene>
    <name evidence="2" type="ORF">H5410_056643</name>
</gene>
<evidence type="ECO:0000313" key="3">
    <source>
        <dbReference type="Proteomes" id="UP000824120"/>
    </source>
</evidence>